<protein>
    <submittedName>
        <fullName evidence="2">Uncharacterized protein</fullName>
    </submittedName>
</protein>
<evidence type="ECO:0000313" key="2">
    <source>
        <dbReference type="EMBL" id="GKX27529.1"/>
    </source>
</evidence>
<accession>A0A9W6DEF6</accession>
<dbReference type="Proteomes" id="UP001144256">
    <property type="component" value="Unassembled WGS sequence"/>
</dbReference>
<dbReference type="AlphaFoldDB" id="A0A9W6DEF6"/>
<gene>
    <name evidence="2" type="ORF">SH1V18_00090</name>
</gene>
<evidence type="ECO:0000256" key="1">
    <source>
        <dbReference type="SAM" id="SignalP"/>
    </source>
</evidence>
<comment type="caution">
    <text evidence="2">The sequence shown here is derived from an EMBL/GenBank/DDBJ whole genome shotgun (WGS) entry which is preliminary data.</text>
</comment>
<dbReference type="RefSeq" id="WP_281810911.1">
    <property type="nucleotide sequence ID" value="NZ_BRLB01000001.1"/>
</dbReference>
<evidence type="ECO:0000313" key="3">
    <source>
        <dbReference type="Proteomes" id="UP001144256"/>
    </source>
</evidence>
<name>A0A9W6DEF6_9FIRM</name>
<keyword evidence="1" id="KW-0732">Signal</keyword>
<feature type="chain" id="PRO_5040810825" evidence="1">
    <location>
        <begin position="25"/>
        <end position="259"/>
    </location>
</feature>
<dbReference type="EMBL" id="BRLB01000001">
    <property type="protein sequence ID" value="GKX27529.1"/>
    <property type="molecule type" value="Genomic_DNA"/>
</dbReference>
<reference evidence="2" key="1">
    <citation type="submission" date="2022-06" db="EMBL/GenBank/DDBJ databases">
        <title>Vallitalea longa sp. nov., an anaerobic bacterium isolated from marine sediment.</title>
        <authorList>
            <person name="Hirano S."/>
            <person name="Terahara T."/>
            <person name="Mori K."/>
            <person name="Hamada M."/>
            <person name="Matsumoto R."/>
            <person name="Kobayashi T."/>
        </authorList>
    </citation>
    <scope>NUCLEOTIDE SEQUENCE</scope>
    <source>
        <strain evidence="2">SH18-1</strain>
    </source>
</reference>
<proteinExistence type="predicted"/>
<sequence>MKNKALLLFLVMSLVCAPISVANATVFSGSESEIEANLQEKVYTEVLSGNITNEADVIRVALAQYEERSNKKRLSAYKQNKVTEDNSLSITQIIDTDIDENGNVLENFVTTNLLVLDKNKNLITADSIETGSGQLSEYQIYAYMNVSVTNETRKCRVRFNWFDTTLVYGTALTAGSLIQASTYCPEPFSGYDDKTIQINAPQGNVAYKYVPNNTDMIYYNTLACGRACRSIINAGSKSFILGYSIKCENPQGKWETEFN</sequence>
<organism evidence="2 3">
    <name type="scientific">Vallitalea longa</name>
    <dbReference type="NCBI Taxonomy" id="2936439"/>
    <lineage>
        <taxon>Bacteria</taxon>
        <taxon>Bacillati</taxon>
        <taxon>Bacillota</taxon>
        <taxon>Clostridia</taxon>
        <taxon>Lachnospirales</taxon>
        <taxon>Vallitaleaceae</taxon>
        <taxon>Vallitalea</taxon>
    </lineage>
</organism>
<keyword evidence="3" id="KW-1185">Reference proteome</keyword>
<feature type="signal peptide" evidence="1">
    <location>
        <begin position="1"/>
        <end position="24"/>
    </location>
</feature>